<dbReference type="InterPro" id="IPR003660">
    <property type="entry name" value="HAMP_dom"/>
</dbReference>
<evidence type="ECO:0000256" key="8">
    <source>
        <dbReference type="ARBA" id="ARBA00022777"/>
    </source>
</evidence>
<evidence type="ECO:0000256" key="13">
    <source>
        <dbReference type="SAM" id="Phobius"/>
    </source>
</evidence>
<accession>A0A917JF70</accession>
<dbReference type="GO" id="GO:0005886">
    <property type="term" value="C:plasma membrane"/>
    <property type="evidence" value="ECO:0007669"/>
    <property type="project" value="UniProtKB-SubCell"/>
</dbReference>
<evidence type="ECO:0000256" key="10">
    <source>
        <dbReference type="ARBA" id="ARBA00023012"/>
    </source>
</evidence>
<comment type="subcellular location">
    <subcellularLocation>
        <location evidence="2">Cell membrane</location>
        <topology evidence="2">Multi-pass membrane protein</topology>
    </subcellularLocation>
</comment>
<dbReference type="RefSeq" id="WP_188367567.1">
    <property type="nucleotide sequence ID" value="NZ_BMDT01000005.1"/>
</dbReference>
<sequence length="605" mass="69307">MKRKIKQLYTSITQFFQRKGLQFTLLSTFTVVSIVAILIVTVGYTRQFSLKMEETTRKNNVDLLAQVNLNLDDYVHRLMGVSNTAYYKILKDADIVKNKTEVDRELSLLYSANESIVSTIAIFSSDGQLITSSPANQLREGANATEESWFKQANEQIENVHFSKPYVDNLFLTPNNTYHWVVSLSRSIQIINNGEVERGVLLVNMNFSGIEKISTNVNFGEGGYIYLMTQDGQLLYHPRQQLIYSGLMLENTHNASKYAEGSHLETFQNENRIVTLKTMGYTGWKIIGVTPIDQMQSGLFDNQLLLWSIALMVSLLLFSVNAVISAKITNPLRQLEEAVFRMEQDLTDIDIPIEGTYEIQHLSKTLATMAQTMQRLMKDIVKQQEQLRKKEMTALQQQINPHFLYNTLDSTIWMIESGRLEGAITMITSLARLFRISLSKGSNIISLKDEIAHVQSYLQIQEIRYRNKFEYSITVDPSIEDAATIKLIVQPLVENAIYHGMDYMYEEGEIQIRAYRFEEDIYIDIEDNGPGMTEEQITTLRQKKQVTTRKKGSGIGFSNVEERIQLFYGKAYGLEVYSEPDEGTLIRIRIPFQPLSEEDFDEGID</sequence>
<dbReference type="Pfam" id="PF06580">
    <property type="entry name" value="His_kinase"/>
    <property type="match status" value="1"/>
</dbReference>
<evidence type="ECO:0000256" key="2">
    <source>
        <dbReference type="ARBA" id="ARBA00004651"/>
    </source>
</evidence>
<keyword evidence="8 16" id="KW-0418">Kinase</keyword>
<dbReference type="Gene3D" id="3.30.450.20">
    <property type="entry name" value="PAS domain"/>
    <property type="match status" value="1"/>
</dbReference>
<keyword evidence="9 13" id="KW-1133">Transmembrane helix</keyword>
<dbReference type="EC" id="2.7.13.3" evidence="3"/>
<evidence type="ECO:0000313" key="17">
    <source>
        <dbReference type="Proteomes" id="UP000622610"/>
    </source>
</evidence>
<dbReference type="EMBL" id="BMDT01000005">
    <property type="protein sequence ID" value="GGI65728.1"/>
    <property type="molecule type" value="Genomic_DNA"/>
</dbReference>
<evidence type="ECO:0000256" key="6">
    <source>
        <dbReference type="ARBA" id="ARBA00022679"/>
    </source>
</evidence>
<dbReference type="InterPro" id="IPR050640">
    <property type="entry name" value="Bact_2-comp_sensor_kinase"/>
</dbReference>
<dbReference type="InterPro" id="IPR036890">
    <property type="entry name" value="HATPase_C_sf"/>
</dbReference>
<evidence type="ECO:0000256" key="3">
    <source>
        <dbReference type="ARBA" id="ARBA00012438"/>
    </source>
</evidence>
<reference evidence="16" key="1">
    <citation type="journal article" date="2014" name="Int. J. Syst. Evol. Microbiol.">
        <title>Complete genome sequence of Corynebacterium casei LMG S-19264T (=DSM 44701T), isolated from a smear-ripened cheese.</title>
        <authorList>
            <consortium name="US DOE Joint Genome Institute (JGI-PGF)"/>
            <person name="Walter F."/>
            <person name="Albersmeier A."/>
            <person name="Kalinowski J."/>
            <person name="Ruckert C."/>
        </authorList>
    </citation>
    <scope>NUCLEOTIDE SEQUENCE</scope>
    <source>
        <strain evidence="16">CCM 8433</strain>
    </source>
</reference>
<evidence type="ECO:0000313" key="16">
    <source>
        <dbReference type="EMBL" id="GGI65728.1"/>
    </source>
</evidence>
<evidence type="ECO:0000256" key="9">
    <source>
        <dbReference type="ARBA" id="ARBA00022989"/>
    </source>
</evidence>
<dbReference type="Pfam" id="PF02518">
    <property type="entry name" value="HATPase_c"/>
    <property type="match status" value="1"/>
</dbReference>
<comment type="caution">
    <text evidence="16">The sequence shown here is derived from an EMBL/GenBank/DDBJ whole genome shotgun (WGS) entry which is preliminary data.</text>
</comment>
<comment type="catalytic activity">
    <reaction evidence="1">
        <text>ATP + protein L-histidine = ADP + protein N-phospho-L-histidine.</text>
        <dbReference type="EC" id="2.7.13.3"/>
    </reaction>
</comment>
<dbReference type="GO" id="GO:0000155">
    <property type="term" value="F:phosphorelay sensor kinase activity"/>
    <property type="evidence" value="ECO:0007669"/>
    <property type="project" value="InterPro"/>
</dbReference>
<evidence type="ECO:0000256" key="4">
    <source>
        <dbReference type="ARBA" id="ARBA00022475"/>
    </source>
</evidence>
<keyword evidence="4" id="KW-1003">Cell membrane</keyword>
<dbReference type="PROSITE" id="PS50885">
    <property type="entry name" value="HAMP"/>
    <property type="match status" value="1"/>
</dbReference>
<keyword evidence="10" id="KW-0902">Two-component regulatory system</keyword>
<dbReference type="InterPro" id="IPR005467">
    <property type="entry name" value="His_kinase_dom"/>
</dbReference>
<dbReference type="InterPro" id="IPR003594">
    <property type="entry name" value="HATPase_dom"/>
</dbReference>
<dbReference type="CDD" id="cd12912">
    <property type="entry name" value="PDC2_MCP_like"/>
    <property type="match status" value="1"/>
</dbReference>
<organism evidence="16 17">
    <name type="scientific">Enterococcus alcedinis</name>
    <dbReference type="NCBI Taxonomy" id="1274384"/>
    <lineage>
        <taxon>Bacteria</taxon>
        <taxon>Bacillati</taxon>
        <taxon>Bacillota</taxon>
        <taxon>Bacilli</taxon>
        <taxon>Lactobacillales</taxon>
        <taxon>Enterococcaceae</taxon>
        <taxon>Enterococcus</taxon>
    </lineage>
</organism>
<proteinExistence type="predicted"/>
<evidence type="ECO:0000256" key="12">
    <source>
        <dbReference type="SAM" id="Coils"/>
    </source>
</evidence>
<dbReference type="SUPFAM" id="SSF55874">
    <property type="entry name" value="ATPase domain of HSP90 chaperone/DNA topoisomerase II/histidine kinase"/>
    <property type="match status" value="1"/>
</dbReference>
<dbReference type="CDD" id="cd06225">
    <property type="entry name" value="HAMP"/>
    <property type="match status" value="1"/>
</dbReference>
<dbReference type="SMART" id="SM00304">
    <property type="entry name" value="HAMP"/>
    <property type="match status" value="1"/>
</dbReference>
<dbReference type="SMART" id="SM00387">
    <property type="entry name" value="HATPase_c"/>
    <property type="match status" value="1"/>
</dbReference>
<dbReference type="Proteomes" id="UP000622610">
    <property type="component" value="Unassembled WGS sequence"/>
</dbReference>
<dbReference type="PRINTS" id="PR00344">
    <property type="entry name" value="BCTRLSENSOR"/>
</dbReference>
<keyword evidence="11 13" id="KW-0472">Membrane</keyword>
<keyword evidence="6" id="KW-0808">Transferase</keyword>
<dbReference type="PANTHER" id="PTHR34220:SF7">
    <property type="entry name" value="SENSOR HISTIDINE KINASE YPDA"/>
    <property type="match status" value="1"/>
</dbReference>
<evidence type="ECO:0000259" key="15">
    <source>
        <dbReference type="PROSITE" id="PS50885"/>
    </source>
</evidence>
<feature type="domain" description="Histidine kinase" evidence="14">
    <location>
        <begin position="481"/>
        <end position="594"/>
    </location>
</feature>
<evidence type="ECO:0000256" key="11">
    <source>
        <dbReference type="ARBA" id="ARBA00023136"/>
    </source>
</evidence>
<evidence type="ECO:0000256" key="1">
    <source>
        <dbReference type="ARBA" id="ARBA00000085"/>
    </source>
</evidence>
<keyword evidence="12" id="KW-0175">Coiled coil</keyword>
<dbReference type="Pfam" id="PF02743">
    <property type="entry name" value="dCache_1"/>
    <property type="match status" value="1"/>
</dbReference>
<dbReference type="SUPFAM" id="SSF158472">
    <property type="entry name" value="HAMP domain-like"/>
    <property type="match status" value="1"/>
</dbReference>
<keyword evidence="17" id="KW-1185">Reference proteome</keyword>
<evidence type="ECO:0000256" key="5">
    <source>
        <dbReference type="ARBA" id="ARBA00022553"/>
    </source>
</evidence>
<dbReference type="AlphaFoldDB" id="A0A917JF70"/>
<reference evidence="16" key="2">
    <citation type="submission" date="2020-09" db="EMBL/GenBank/DDBJ databases">
        <authorList>
            <person name="Sun Q."/>
            <person name="Sedlacek I."/>
        </authorList>
    </citation>
    <scope>NUCLEOTIDE SEQUENCE</scope>
    <source>
        <strain evidence="16">CCM 8433</strain>
    </source>
</reference>
<dbReference type="PROSITE" id="PS50109">
    <property type="entry name" value="HIS_KIN"/>
    <property type="match status" value="1"/>
</dbReference>
<dbReference type="InterPro" id="IPR033479">
    <property type="entry name" value="dCache_1"/>
</dbReference>
<keyword evidence="5" id="KW-0597">Phosphoprotein</keyword>
<feature type="coiled-coil region" evidence="12">
    <location>
        <begin position="366"/>
        <end position="393"/>
    </location>
</feature>
<feature type="transmembrane region" description="Helical" evidence="13">
    <location>
        <begin position="21"/>
        <end position="44"/>
    </location>
</feature>
<feature type="domain" description="HAMP" evidence="15">
    <location>
        <begin position="326"/>
        <end position="378"/>
    </location>
</feature>
<gene>
    <name evidence="16" type="ORF">GCM10011482_13820</name>
</gene>
<dbReference type="Gene3D" id="3.30.565.10">
    <property type="entry name" value="Histidine kinase-like ATPase, C-terminal domain"/>
    <property type="match status" value="1"/>
</dbReference>
<dbReference type="InterPro" id="IPR010559">
    <property type="entry name" value="Sig_transdc_His_kin_internal"/>
</dbReference>
<protein>
    <recommendedName>
        <fullName evidence="3">histidine kinase</fullName>
        <ecNumber evidence="3">2.7.13.3</ecNumber>
    </recommendedName>
</protein>
<keyword evidence="7 13" id="KW-0812">Transmembrane</keyword>
<evidence type="ECO:0000259" key="14">
    <source>
        <dbReference type="PROSITE" id="PS50109"/>
    </source>
</evidence>
<dbReference type="InterPro" id="IPR004358">
    <property type="entry name" value="Sig_transdc_His_kin-like_C"/>
</dbReference>
<evidence type="ECO:0000256" key="7">
    <source>
        <dbReference type="ARBA" id="ARBA00022692"/>
    </source>
</evidence>
<dbReference type="PANTHER" id="PTHR34220">
    <property type="entry name" value="SENSOR HISTIDINE KINASE YPDA"/>
    <property type="match status" value="1"/>
</dbReference>
<name>A0A917JF70_9ENTE</name>
<dbReference type="Gene3D" id="6.10.340.10">
    <property type="match status" value="1"/>
</dbReference>